<evidence type="ECO:0000313" key="2">
    <source>
        <dbReference type="EMBL" id="MBB5218172.1"/>
    </source>
</evidence>
<keyword evidence="3" id="KW-1185">Reference proteome</keyword>
<keyword evidence="1" id="KW-0472">Membrane</keyword>
<organism evidence="2 3">
    <name type="scientific">Treponema rectale</name>
    <dbReference type="NCBI Taxonomy" id="744512"/>
    <lineage>
        <taxon>Bacteria</taxon>
        <taxon>Pseudomonadati</taxon>
        <taxon>Spirochaetota</taxon>
        <taxon>Spirochaetia</taxon>
        <taxon>Spirochaetales</taxon>
        <taxon>Treponemataceae</taxon>
        <taxon>Treponema</taxon>
    </lineage>
</organism>
<comment type="caution">
    <text evidence="2">The sequence shown here is derived from an EMBL/GenBank/DDBJ whole genome shotgun (WGS) entry which is preliminary data.</text>
</comment>
<dbReference type="AlphaFoldDB" id="A0A840SFE9"/>
<dbReference type="Proteomes" id="UP000578697">
    <property type="component" value="Unassembled WGS sequence"/>
</dbReference>
<gene>
    <name evidence="2" type="ORF">HNP77_000516</name>
</gene>
<proteinExistence type="predicted"/>
<keyword evidence="1" id="KW-1133">Transmembrane helix</keyword>
<keyword evidence="1" id="KW-0812">Transmembrane</keyword>
<protein>
    <submittedName>
        <fullName evidence="2">Tfp pilus assembly protein PilV</fullName>
    </submittedName>
</protein>
<reference evidence="2 3" key="1">
    <citation type="submission" date="2020-08" db="EMBL/GenBank/DDBJ databases">
        <title>Genomic Encyclopedia of Type Strains, Phase IV (KMG-IV): sequencing the most valuable type-strain genomes for metagenomic binning, comparative biology and taxonomic classification.</title>
        <authorList>
            <person name="Goeker M."/>
        </authorList>
    </citation>
    <scope>NUCLEOTIDE SEQUENCE [LARGE SCALE GENOMIC DNA]</scope>
    <source>
        <strain evidence="2 3">DSM 103679</strain>
    </source>
</reference>
<name>A0A840SFE9_9SPIR</name>
<accession>A0A840SFE9</accession>
<evidence type="ECO:0000313" key="3">
    <source>
        <dbReference type="Proteomes" id="UP000578697"/>
    </source>
</evidence>
<dbReference type="EMBL" id="JACHFR010000001">
    <property type="protein sequence ID" value="MBB5218172.1"/>
    <property type="molecule type" value="Genomic_DNA"/>
</dbReference>
<feature type="transmembrane region" description="Helical" evidence="1">
    <location>
        <begin position="12"/>
        <end position="34"/>
    </location>
</feature>
<sequence>MFHRVNDDRGFSMIESLICIITVMLVVFGSVFLVKRMYSCSDEIMKKSMELLEKKNAALSVS</sequence>
<evidence type="ECO:0000256" key="1">
    <source>
        <dbReference type="SAM" id="Phobius"/>
    </source>
</evidence>